<keyword evidence="3" id="KW-1003">Cell membrane</keyword>
<evidence type="ECO:0000256" key="7">
    <source>
        <dbReference type="SAM" id="Phobius"/>
    </source>
</evidence>
<dbReference type="EMBL" id="CP017141">
    <property type="protein sequence ID" value="AOM78313.1"/>
    <property type="molecule type" value="Genomic_DNA"/>
</dbReference>
<reference evidence="9 10" key="1">
    <citation type="submission" date="2016-08" db="EMBL/GenBank/DDBJ databases">
        <authorList>
            <person name="Seilhamer J.J."/>
        </authorList>
    </citation>
    <scope>NUCLEOTIDE SEQUENCE [LARGE SCALE GENOMIC DNA]</scope>
    <source>
        <strain evidence="9 10">DX4</strain>
    </source>
</reference>
<sequence length="171" mass="19082">MNPYLDIILRSLAVYAFMLIAIRLTGKKELSQLNTTDVVLILLISNAVQNAMVGNNTSLLGGLIAAAVLFALNYALKKLMFKSKKFRELLSEKPEILIHDGNLDFATLSKLDISNEELREAMREHGVEKYKDVKLAVFETDGNISIITGSGDLKQTQYKRKKKHKSLGSLN</sequence>
<dbReference type="KEGG" id="psty:BFS30_14705"/>
<keyword evidence="4 7" id="KW-0812">Transmembrane</keyword>
<evidence type="ECO:0000259" key="8">
    <source>
        <dbReference type="Pfam" id="PF04239"/>
    </source>
</evidence>
<accession>A0A1D7QI44</accession>
<dbReference type="Proteomes" id="UP000094313">
    <property type="component" value="Chromosome"/>
</dbReference>
<dbReference type="OrthoDB" id="9778331at2"/>
<evidence type="ECO:0000256" key="3">
    <source>
        <dbReference type="ARBA" id="ARBA00022475"/>
    </source>
</evidence>
<organism evidence="9 10">
    <name type="scientific">Pedobacter steynii</name>
    <dbReference type="NCBI Taxonomy" id="430522"/>
    <lineage>
        <taxon>Bacteria</taxon>
        <taxon>Pseudomonadati</taxon>
        <taxon>Bacteroidota</taxon>
        <taxon>Sphingobacteriia</taxon>
        <taxon>Sphingobacteriales</taxon>
        <taxon>Sphingobacteriaceae</taxon>
        <taxon>Pedobacter</taxon>
    </lineage>
</organism>
<dbReference type="RefSeq" id="WP_069379978.1">
    <property type="nucleotide sequence ID" value="NZ_CP017141.1"/>
</dbReference>
<comment type="subcellular location">
    <subcellularLocation>
        <location evidence="1">Cell membrane</location>
        <topology evidence="1">Multi-pass membrane protein</topology>
    </subcellularLocation>
</comment>
<dbReference type="InterPro" id="IPR007353">
    <property type="entry name" value="DUF421"/>
</dbReference>
<dbReference type="GO" id="GO:0005886">
    <property type="term" value="C:plasma membrane"/>
    <property type="evidence" value="ECO:0007669"/>
    <property type="project" value="UniProtKB-SubCell"/>
</dbReference>
<dbReference type="AlphaFoldDB" id="A0A1D7QI44"/>
<dbReference type="Pfam" id="PF04239">
    <property type="entry name" value="DUF421"/>
    <property type="match status" value="1"/>
</dbReference>
<keyword evidence="5 7" id="KW-1133">Transmembrane helix</keyword>
<evidence type="ECO:0000256" key="4">
    <source>
        <dbReference type="ARBA" id="ARBA00022692"/>
    </source>
</evidence>
<evidence type="ECO:0000256" key="1">
    <source>
        <dbReference type="ARBA" id="ARBA00004651"/>
    </source>
</evidence>
<dbReference type="Gene3D" id="3.30.240.20">
    <property type="entry name" value="bsu07140 like domains"/>
    <property type="match status" value="1"/>
</dbReference>
<comment type="similarity">
    <text evidence="2">Belongs to the UPF0702 family.</text>
</comment>
<dbReference type="PANTHER" id="PTHR34582:SF6">
    <property type="entry name" value="UPF0702 TRANSMEMBRANE PROTEIN YCAP"/>
    <property type="match status" value="1"/>
</dbReference>
<feature type="domain" description="YetF C-terminal" evidence="8">
    <location>
        <begin position="82"/>
        <end position="151"/>
    </location>
</feature>
<evidence type="ECO:0000256" key="6">
    <source>
        <dbReference type="ARBA" id="ARBA00023136"/>
    </source>
</evidence>
<evidence type="ECO:0000256" key="5">
    <source>
        <dbReference type="ARBA" id="ARBA00022989"/>
    </source>
</evidence>
<gene>
    <name evidence="9" type="ORF">BFS30_14705</name>
</gene>
<keyword evidence="10" id="KW-1185">Reference proteome</keyword>
<dbReference type="InterPro" id="IPR023090">
    <property type="entry name" value="UPF0702_alpha/beta_dom_sf"/>
</dbReference>
<evidence type="ECO:0000313" key="9">
    <source>
        <dbReference type="EMBL" id="AOM78313.1"/>
    </source>
</evidence>
<feature type="transmembrane region" description="Helical" evidence="7">
    <location>
        <begin position="58"/>
        <end position="76"/>
    </location>
</feature>
<evidence type="ECO:0000256" key="2">
    <source>
        <dbReference type="ARBA" id="ARBA00006448"/>
    </source>
</evidence>
<protein>
    <recommendedName>
        <fullName evidence="8">YetF C-terminal domain-containing protein</fullName>
    </recommendedName>
</protein>
<dbReference type="PANTHER" id="PTHR34582">
    <property type="entry name" value="UPF0702 TRANSMEMBRANE PROTEIN YCAP"/>
    <property type="match status" value="1"/>
</dbReference>
<feature type="transmembrane region" description="Helical" evidence="7">
    <location>
        <begin position="7"/>
        <end position="26"/>
    </location>
</feature>
<proteinExistence type="inferred from homology"/>
<keyword evidence="6 7" id="KW-0472">Membrane</keyword>
<evidence type="ECO:0000313" key="10">
    <source>
        <dbReference type="Proteomes" id="UP000094313"/>
    </source>
</evidence>
<name>A0A1D7QI44_9SPHI</name>